<keyword evidence="2" id="KW-0808">Transferase</keyword>
<evidence type="ECO:0000313" key="2">
    <source>
        <dbReference type="EMBL" id="MDP5137157.1"/>
    </source>
</evidence>
<name>A0ABT9I189_9GAMM</name>
<keyword evidence="3" id="KW-1185">Reference proteome</keyword>
<accession>A0ABT9I189</accession>
<dbReference type="SUPFAM" id="SSF53335">
    <property type="entry name" value="S-adenosyl-L-methionine-dependent methyltransferases"/>
    <property type="match status" value="1"/>
</dbReference>
<dbReference type="CDD" id="cd02440">
    <property type="entry name" value="AdoMet_MTases"/>
    <property type="match status" value="1"/>
</dbReference>
<dbReference type="GO" id="GO:0032259">
    <property type="term" value="P:methylation"/>
    <property type="evidence" value="ECO:0007669"/>
    <property type="project" value="UniProtKB-KW"/>
</dbReference>
<dbReference type="InterPro" id="IPR029063">
    <property type="entry name" value="SAM-dependent_MTases_sf"/>
</dbReference>
<evidence type="ECO:0000313" key="3">
    <source>
        <dbReference type="Proteomes" id="UP001231109"/>
    </source>
</evidence>
<gene>
    <name evidence="2" type="ORF">ORJ04_14480</name>
</gene>
<dbReference type="InterPro" id="IPR041698">
    <property type="entry name" value="Methyltransf_25"/>
</dbReference>
<dbReference type="Proteomes" id="UP001231109">
    <property type="component" value="Unassembled WGS sequence"/>
</dbReference>
<comment type="caution">
    <text evidence="2">The sequence shown here is derived from an EMBL/GenBank/DDBJ whole genome shotgun (WGS) entry which is preliminary data.</text>
</comment>
<dbReference type="Pfam" id="PF13649">
    <property type="entry name" value="Methyltransf_25"/>
    <property type="match status" value="1"/>
</dbReference>
<reference evidence="2 3" key="1">
    <citation type="submission" date="2022-11" db="EMBL/GenBank/DDBJ databases">
        <title>Viruses from the air-sea interface of a natural surface slick.</title>
        <authorList>
            <person name="Rahlff J."/>
            <person name="Holmfeldt K."/>
        </authorList>
    </citation>
    <scope>NUCLEOTIDE SEQUENCE [LARGE SCALE GENOMIC DNA]</scope>
    <source>
        <strain evidence="2 3">SMS4</strain>
    </source>
</reference>
<protein>
    <submittedName>
        <fullName evidence="2">Class I SAM-dependent methyltransferase</fullName>
    </submittedName>
</protein>
<evidence type="ECO:0000259" key="1">
    <source>
        <dbReference type="Pfam" id="PF13649"/>
    </source>
</evidence>
<proteinExistence type="predicted"/>
<feature type="domain" description="Methyltransferase" evidence="1">
    <location>
        <begin position="45"/>
        <end position="135"/>
    </location>
</feature>
<dbReference type="GO" id="GO:0008168">
    <property type="term" value="F:methyltransferase activity"/>
    <property type="evidence" value="ECO:0007669"/>
    <property type="project" value="UniProtKB-KW"/>
</dbReference>
<dbReference type="Gene3D" id="2.20.130.10">
    <property type="entry name" value="CAC2371-like domains"/>
    <property type="match status" value="1"/>
</dbReference>
<sequence length="249" mass="27969">MSSTALYTDLSGYYDLMCCDINYQAQSNMVQRLHQLFGNGGNAHLDLACGTGPHIRHFIDYGYRSSGLDIHQPMLDIAQQRCPEASFTLQNMCGFELTQQVDLITCFLYSIHYSQSIALLKQCIVSAYTALNAGGVFCFNAVDKDKICNHSIVRHNTTLGDNHFEFASAWYYSGTGEQQTLKLNITKTTANITQHWQDQHSMVALHFSALTALLAPYFDVQILAHDYDKIQPWDNSAGNALFVCVKRDN</sequence>
<keyword evidence="2" id="KW-0489">Methyltransferase</keyword>
<dbReference type="EMBL" id="JAPJDZ010000039">
    <property type="protein sequence ID" value="MDP5137157.1"/>
    <property type="molecule type" value="Genomic_DNA"/>
</dbReference>
<dbReference type="Gene3D" id="3.40.50.150">
    <property type="entry name" value="Vaccinia Virus protein VP39"/>
    <property type="match status" value="1"/>
</dbReference>
<organism evidence="2 3">
    <name type="scientific">Rheinheimera baltica</name>
    <dbReference type="NCBI Taxonomy" id="67576"/>
    <lineage>
        <taxon>Bacteria</taxon>
        <taxon>Pseudomonadati</taxon>
        <taxon>Pseudomonadota</taxon>
        <taxon>Gammaproteobacteria</taxon>
        <taxon>Chromatiales</taxon>
        <taxon>Chromatiaceae</taxon>
        <taxon>Rheinheimera</taxon>
    </lineage>
</organism>